<sequence>MEKAVKLQVRKDLNNHQQQNIIKLKGSLISRGYTQIIHIADQDEEFHINFFETSKDFKNEVQEFINAFITKEDLEDTVKFLK</sequence>
<proteinExistence type="predicted"/>
<protein>
    <submittedName>
        <fullName evidence="1">Uncharacterized protein</fullName>
    </submittedName>
</protein>
<dbReference type="Proteomes" id="UP001596003">
    <property type="component" value="Unassembled WGS sequence"/>
</dbReference>
<evidence type="ECO:0000313" key="1">
    <source>
        <dbReference type="EMBL" id="MFC4479019.1"/>
    </source>
</evidence>
<accession>A0ABV8ZJ33</accession>
<organism evidence="1 2">
    <name type="scientific">Flavobacterium chungangensis</name>
    <dbReference type="NCBI Taxonomy" id="2708132"/>
    <lineage>
        <taxon>Bacteria</taxon>
        <taxon>Pseudomonadati</taxon>
        <taxon>Bacteroidota</taxon>
        <taxon>Flavobacteriia</taxon>
        <taxon>Flavobacteriales</taxon>
        <taxon>Flavobacteriaceae</taxon>
        <taxon>Flavobacterium</taxon>
    </lineage>
</organism>
<keyword evidence="2" id="KW-1185">Reference proteome</keyword>
<name>A0ABV8ZJ33_9FLAO</name>
<comment type="caution">
    <text evidence="1">The sequence shown here is derived from an EMBL/GenBank/DDBJ whole genome shotgun (WGS) entry which is preliminary data.</text>
</comment>
<gene>
    <name evidence="1" type="ORF">ACFO3N_18225</name>
</gene>
<dbReference type="EMBL" id="JBHSFY010000012">
    <property type="protein sequence ID" value="MFC4479019.1"/>
    <property type="molecule type" value="Genomic_DNA"/>
</dbReference>
<reference evidence="2" key="1">
    <citation type="journal article" date="2019" name="Int. J. Syst. Evol. Microbiol.">
        <title>The Global Catalogue of Microorganisms (GCM) 10K type strain sequencing project: providing services to taxonomists for standard genome sequencing and annotation.</title>
        <authorList>
            <consortium name="The Broad Institute Genomics Platform"/>
            <consortium name="The Broad Institute Genome Sequencing Center for Infectious Disease"/>
            <person name="Wu L."/>
            <person name="Ma J."/>
        </authorList>
    </citation>
    <scope>NUCLEOTIDE SEQUENCE [LARGE SCALE GENOMIC DNA]</scope>
    <source>
        <strain evidence="2">NBRC 103627</strain>
    </source>
</reference>
<dbReference type="RefSeq" id="WP_149207751.1">
    <property type="nucleotide sequence ID" value="NZ_JBHSFY010000012.1"/>
</dbReference>
<evidence type="ECO:0000313" key="2">
    <source>
        <dbReference type="Proteomes" id="UP001596003"/>
    </source>
</evidence>